<protein>
    <submittedName>
        <fullName evidence="5">TetR family transcriptional regulator</fullName>
    </submittedName>
</protein>
<keyword evidence="1 2" id="KW-0238">DNA-binding</keyword>
<name>A0A2U1CIQ7_9BURK</name>
<sequence>MDADDVFRRIVVYSINVVNTKFFGIDYIFMLGRIWMNPNLEAQMPMATNARKKAPVPKKALHAGPGKASIHVATQVRAHKTREAILRAATRVFARNGFTDGKIESISSLSRTHDRMIYYYFGSKAQLFVEVLEAAYEKMNEAEEKIDIDLNEPIAALTTVVHFVWQYYLDHPEFITLLNSENLLKGRHIKKSARASQLSSPAVAILNDVLRSGVEQGLFRSDKSARDLYIEIAALGYFYLSNRYTLSVFLNSDLRGEGELDHWKSVITDTILRSVLLVLPGQAGTALPSANGLAPRTGA</sequence>
<dbReference type="AlphaFoldDB" id="A0A2U1CIQ7"/>
<dbReference type="InterPro" id="IPR009057">
    <property type="entry name" value="Homeodomain-like_sf"/>
</dbReference>
<keyword evidence="6" id="KW-1185">Reference proteome</keyword>
<dbReference type="SUPFAM" id="SSF48498">
    <property type="entry name" value="Tetracyclin repressor-like, C-terminal domain"/>
    <property type="match status" value="1"/>
</dbReference>
<evidence type="ECO:0000259" key="4">
    <source>
        <dbReference type="PROSITE" id="PS50977"/>
    </source>
</evidence>
<dbReference type="Gene3D" id="1.10.357.10">
    <property type="entry name" value="Tetracycline Repressor, domain 2"/>
    <property type="match status" value="1"/>
</dbReference>
<evidence type="ECO:0000256" key="1">
    <source>
        <dbReference type="ARBA" id="ARBA00023125"/>
    </source>
</evidence>
<comment type="caution">
    <text evidence="5">The sequence shown here is derived from an EMBL/GenBank/DDBJ whole genome shotgun (WGS) entry which is preliminary data.</text>
</comment>
<dbReference type="EMBL" id="QEKO01000006">
    <property type="protein sequence ID" value="PVY60875.1"/>
    <property type="molecule type" value="Genomic_DNA"/>
</dbReference>
<dbReference type="PRINTS" id="PR00455">
    <property type="entry name" value="HTHTETR"/>
</dbReference>
<dbReference type="InterPro" id="IPR036271">
    <property type="entry name" value="Tet_transcr_reg_TetR-rel_C_sf"/>
</dbReference>
<keyword evidence="3" id="KW-0175">Coiled coil</keyword>
<dbReference type="SUPFAM" id="SSF46689">
    <property type="entry name" value="Homeodomain-like"/>
    <property type="match status" value="1"/>
</dbReference>
<gene>
    <name evidence="5" type="ORF">C7440_3379</name>
</gene>
<dbReference type="Proteomes" id="UP000246145">
    <property type="component" value="Unassembled WGS sequence"/>
</dbReference>
<dbReference type="GO" id="GO:0003677">
    <property type="term" value="F:DNA binding"/>
    <property type="evidence" value="ECO:0007669"/>
    <property type="project" value="UniProtKB-UniRule"/>
</dbReference>
<dbReference type="PROSITE" id="PS50977">
    <property type="entry name" value="HTH_TETR_2"/>
    <property type="match status" value="1"/>
</dbReference>
<reference evidence="5 6" key="1">
    <citation type="submission" date="2018-04" db="EMBL/GenBank/DDBJ databases">
        <title>Genomic Encyclopedia of Type Strains, Phase IV (KMG-IV): sequencing the most valuable type-strain genomes for metagenomic binning, comparative biology and taxonomic classification.</title>
        <authorList>
            <person name="Goeker M."/>
        </authorList>
    </citation>
    <scope>NUCLEOTIDE SEQUENCE [LARGE SCALE GENOMIC DNA]</scope>
    <source>
        <strain evidence="5 6">DSM 10065</strain>
    </source>
</reference>
<evidence type="ECO:0000256" key="2">
    <source>
        <dbReference type="PROSITE-ProRule" id="PRU00335"/>
    </source>
</evidence>
<feature type="coiled-coil region" evidence="3">
    <location>
        <begin position="125"/>
        <end position="152"/>
    </location>
</feature>
<dbReference type="STRING" id="1231391.GCA_000308195_02735"/>
<dbReference type="Pfam" id="PF17938">
    <property type="entry name" value="TetR_C_29"/>
    <property type="match status" value="1"/>
</dbReference>
<proteinExistence type="predicted"/>
<evidence type="ECO:0000256" key="3">
    <source>
        <dbReference type="SAM" id="Coils"/>
    </source>
</evidence>
<organism evidence="5 6">
    <name type="scientific">Pusillimonas noertemannii</name>
    <dbReference type="NCBI Taxonomy" id="305977"/>
    <lineage>
        <taxon>Bacteria</taxon>
        <taxon>Pseudomonadati</taxon>
        <taxon>Pseudomonadota</taxon>
        <taxon>Betaproteobacteria</taxon>
        <taxon>Burkholderiales</taxon>
        <taxon>Alcaligenaceae</taxon>
        <taxon>Pusillimonas</taxon>
    </lineage>
</organism>
<dbReference type="InterPro" id="IPR001647">
    <property type="entry name" value="HTH_TetR"/>
</dbReference>
<accession>A0A2U1CIQ7</accession>
<dbReference type="PANTHER" id="PTHR30328:SF54">
    <property type="entry name" value="HTH-TYPE TRANSCRIPTIONAL REPRESSOR SCO4008"/>
    <property type="match status" value="1"/>
</dbReference>
<evidence type="ECO:0000313" key="6">
    <source>
        <dbReference type="Proteomes" id="UP000246145"/>
    </source>
</evidence>
<dbReference type="Pfam" id="PF00440">
    <property type="entry name" value="TetR_N"/>
    <property type="match status" value="1"/>
</dbReference>
<feature type="domain" description="HTH tetR-type" evidence="4">
    <location>
        <begin position="79"/>
        <end position="139"/>
    </location>
</feature>
<feature type="DNA-binding region" description="H-T-H motif" evidence="2">
    <location>
        <begin position="102"/>
        <end position="121"/>
    </location>
</feature>
<evidence type="ECO:0000313" key="5">
    <source>
        <dbReference type="EMBL" id="PVY60875.1"/>
    </source>
</evidence>
<dbReference type="InterPro" id="IPR041474">
    <property type="entry name" value="NicS_C"/>
</dbReference>
<dbReference type="PANTHER" id="PTHR30328">
    <property type="entry name" value="TRANSCRIPTIONAL REPRESSOR"/>
    <property type="match status" value="1"/>
</dbReference>
<dbReference type="InterPro" id="IPR050109">
    <property type="entry name" value="HTH-type_TetR-like_transc_reg"/>
</dbReference>